<keyword evidence="8" id="KW-1133">Transmembrane helix</keyword>
<dbReference type="PANTHER" id="PTHR48438:SF1">
    <property type="entry name" value="ALPHA-(1,3)-FUCOSYLTRANSFERASE C-RELATED"/>
    <property type="match status" value="1"/>
</dbReference>
<feature type="domain" description="Fucosyltransferase C-terminal" evidence="14">
    <location>
        <begin position="259"/>
        <end position="443"/>
    </location>
</feature>
<comment type="similarity">
    <text evidence="3 12">Belongs to the glycosyltransferase 10 family.</text>
</comment>
<dbReference type="InterPro" id="IPR038577">
    <property type="entry name" value="GT10-like_C_sf"/>
</dbReference>
<dbReference type="InterPro" id="IPR055270">
    <property type="entry name" value="Glyco_tran_10_C"/>
</dbReference>
<evidence type="ECO:0000256" key="1">
    <source>
        <dbReference type="ARBA" id="ARBA00004447"/>
    </source>
</evidence>
<evidence type="ECO:0000313" key="17">
    <source>
        <dbReference type="Proteomes" id="UP001497644"/>
    </source>
</evidence>
<evidence type="ECO:0000256" key="11">
    <source>
        <dbReference type="ARBA" id="ARBA00023180"/>
    </source>
</evidence>
<evidence type="ECO:0000259" key="14">
    <source>
        <dbReference type="Pfam" id="PF00852"/>
    </source>
</evidence>
<keyword evidence="10" id="KW-0472">Membrane</keyword>
<protein>
    <recommendedName>
        <fullName evidence="12">Fucosyltransferase</fullName>
        <ecNumber evidence="12">2.4.1.-</ecNumber>
    </recommendedName>
</protein>
<dbReference type="Gene3D" id="3.40.50.11660">
    <property type="entry name" value="Glycosyl transferase family 10, C-terminal domain"/>
    <property type="match status" value="1"/>
</dbReference>
<evidence type="ECO:0000256" key="5">
    <source>
        <dbReference type="ARBA" id="ARBA00022679"/>
    </source>
</evidence>
<feature type="region of interest" description="Disordered" evidence="13">
    <location>
        <begin position="44"/>
        <end position="65"/>
    </location>
</feature>
<dbReference type="Pfam" id="PF00852">
    <property type="entry name" value="Glyco_transf_10"/>
    <property type="match status" value="1"/>
</dbReference>
<dbReference type="SUPFAM" id="SSF53756">
    <property type="entry name" value="UDP-Glycosyltransferase/glycogen phosphorylase"/>
    <property type="match status" value="1"/>
</dbReference>
<dbReference type="Pfam" id="PF17039">
    <property type="entry name" value="Glyco_tran_10_N"/>
    <property type="match status" value="1"/>
</dbReference>
<evidence type="ECO:0000256" key="4">
    <source>
        <dbReference type="ARBA" id="ARBA00022676"/>
    </source>
</evidence>
<dbReference type="EC" id="2.4.1.-" evidence="12"/>
<keyword evidence="17" id="KW-1185">Reference proteome</keyword>
<keyword evidence="4 12" id="KW-0328">Glycosyltransferase</keyword>
<dbReference type="GO" id="GO:0032580">
    <property type="term" value="C:Golgi cisterna membrane"/>
    <property type="evidence" value="ECO:0007669"/>
    <property type="project" value="UniProtKB-SubCell"/>
</dbReference>
<comment type="pathway">
    <text evidence="2">Protein modification; protein glycosylation.</text>
</comment>
<dbReference type="InterPro" id="IPR001503">
    <property type="entry name" value="Glyco_trans_10"/>
</dbReference>
<keyword evidence="5 12" id="KW-0808">Transferase</keyword>
<evidence type="ECO:0000256" key="6">
    <source>
        <dbReference type="ARBA" id="ARBA00022692"/>
    </source>
</evidence>
<dbReference type="InterPro" id="IPR031481">
    <property type="entry name" value="Glyco_tran_10_N"/>
</dbReference>
<reference evidence="16" key="1">
    <citation type="submission" date="2024-04" db="EMBL/GenBank/DDBJ databases">
        <authorList>
            <consortium name="Molecular Ecology Group"/>
        </authorList>
    </citation>
    <scope>NUCLEOTIDE SEQUENCE</scope>
</reference>
<dbReference type="GO" id="GO:0008417">
    <property type="term" value="F:fucosyltransferase activity"/>
    <property type="evidence" value="ECO:0007669"/>
    <property type="project" value="InterPro"/>
</dbReference>
<sequence length="455" mass="52995">MHIKFSRFARLVFVLFICTTAAIFCVLLLFPGFPVADRRYSASRKKPTSMRETEEEHGRSAPTQSNARELFTRMMSFDKHLLERGFTDEQIGNMSLLGKWLLAPEGTPPPRSNITNRSYLILIWKHGPFLERRHIRRFTKNKFSPWDRCSVGNCTLSYDEKDLHRADAVVFHLHFTNSPSELPVRSRADQRWIFLTDESPFHTFLHGRQRLSDYDGLFNWSMSYRMDSDVPVPYGRTVRIPEDVSDSNVRHWDAIVRTTKIKLVAVMGSNCGGRNERWSYVKALKSLLGDDLDILGRCLDGNRTVCPGHFDRDCAALSAYKFYLSFENSNCREYLTEKVFWNAYGKLAVPIIMGASRNDCQRLLPPRSFLHADDFAGADALADYLRYLDRNDKQYIKYHEWRDRYRVINEHGYFGSVSRHYCRVCEALHYNSVAQKVYTRLEHFWSKRDCAPASA</sequence>
<keyword evidence="7" id="KW-0735">Signal-anchor</keyword>
<dbReference type="EMBL" id="OZ034835">
    <property type="protein sequence ID" value="CAL1676747.1"/>
    <property type="molecule type" value="Genomic_DNA"/>
</dbReference>
<keyword evidence="9 12" id="KW-0333">Golgi apparatus</keyword>
<dbReference type="PANTHER" id="PTHR48438">
    <property type="entry name" value="ALPHA-(1,3)-FUCOSYLTRANSFERASE C-RELATED"/>
    <property type="match status" value="1"/>
</dbReference>
<gene>
    <name evidence="16" type="ORF">LPLAT_LOCUS2872</name>
</gene>
<keyword evidence="11" id="KW-0325">Glycoprotein</keyword>
<evidence type="ECO:0000256" key="9">
    <source>
        <dbReference type="ARBA" id="ARBA00023034"/>
    </source>
</evidence>
<evidence type="ECO:0000313" key="16">
    <source>
        <dbReference type="EMBL" id="CAL1676747.1"/>
    </source>
</evidence>
<proteinExistence type="inferred from homology"/>
<evidence type="ECO:0000256" key="8">
    <source>
        <dbReference type="ARBA" id="ARBA00022989"/>
    </source>
</evidence>
<comment type="subcellular location">
    <subcellularLocation>
        <location evidence="1 12">Golgi apparatus</location>
        <location evidence="1 12">Golgi stack membrane</location>
        <topology evidence="1 12">Single-pass type II membrane protein</topology>
    </subcellularLocation>
</comment>
<accession>A0AAV2N9E8</accession>
<evidence type="ECO:0000256" key="7">
    <source>
        <dbReference type="ARBA" id="ARBA00022968"/>
    </source>
</evidence>
<evidence type="ECO:0000256" key="3">
    <source>
        <dbReference type="ARBA" id="ARBA00008919"/>
    </source>
</evidence>
<evidence type="ECO:0000256" key="12">
    <source>
        <dbReference type="RuleBase" id="RU003832"/>
    </source>
</evidence>
<evidence type="ECO:0000259" key="15">
    <source>
        <dbReference type="Pfam" id="PF17039"/>
    </source>
</evidence>
<keyword evidence="6 12" id="KW-0812">Transmembrane</keyword>
<evidence type="ECO:0000256" key="2">
    <source>
        <dbReference type="ARBA" id="ARBA00004922"/>
    </source>
</evidence>
<evidence type="ECO:0000256" key="13">
    <source>
        <dbReference type="SAM" id="MobiDB-lite"/>
    </source>
</evidence>
<feature type="domain" description="Fucosyltransferase N-terminal" evidence="15">
    <location>
        <begin position="118"/>
        <end position="235"/>
    </location>
</feature>
<dbReference type="FunFam" id="3.40.50.11660:FF:000002">
    <property type="entry name" value="Alpha-(1,3)-fucosyltransferase"/>
    <property type="match status" value="1"/>
</dbReference>
<dbReference type="Proteomes" id="UP001497644">
    <property type="component" value="Chromosome 12"/>
</dbReference>
<organism evidence="16 17">
    <name type="scientific">Lasius platythorax</name>
    <dbReference type="NCBI Taxonomy" id="488582"/>
    <lineage>
        <taxon>Eukaryota</taxon>
        <taxon>Metazoa</taxon>
        <taxon>Ecdysozoa</taxon>
        <taxon>Arthropoda</taxon>
        <taxon>Hexapoda</taxon>
        <taxon>Insecta</taxon>
        <taxon>Pterygota</taxon>
        <taxon>Neoptera</taxon>
        <taxon>Endopterygota</taxon>
        <taxon>Hymenoptera</taxon>
        <taxon>Apocrita</taxon>
        <taxon>Aculeata</taxon>
        <taxon>Formicoidea</taxon>
        <taxon>Formicidae</taxon>
        <taxon>Formicinae</taxon>
        <taxon>Lasius</taxon>
        <taxon>Lasius</taxon>
    </lineage>
</organism>
<feature type="compositionally biased region" description="Basic and acidic residues" evidence="13">
    <location>
        <begin position="49"/>
        <end position="59"/>
    </location>
</feature>
<evidence type="ECO:0000256" key="10">
    <source>
        <dbReference type="ARBA" id="ARBA00023136"/>
    </source>
</evidence>
<dbReference type="AlphaFoldDB" id="A0AAV2N9E8"/>
<name>A0AAV2N9E8_9HYME</name>